<dbReference type="Pfam" id="PF01261">
    <property type="entry name" value="AP_endonuc_2"/>
    <property type="match status" value="1"/>
</dbReference>
<evidence type="ECO:0000256" key="3">
    <source>
        <dbReference type="PIRSR" id="PIRSR006241-50"/>
    </source>
</evidence>
<comment type="caution">
    <text evidence="5">The sequence shown here is derived from an EMBL/GenBank/DDBJ whole genome shotgun (WGS) entry which is preliminary data.</text>
</comment>
<feature type="active site" description="Proton donor/acceptor" evidence="3">
    <location>
        <position position="258"/>
    </location>
</feature>
<dbReference type="EMBL" id="BASZ01000005">
    <property type="protein sequence ID" value="GAD49138.1"/>
    <property type="molecule type" value="Genomic_DNA"/>
</dbReference>
<evidence type="ECO:0000256" key="1">
    <source>
        <dbReference type="ARBA" id="ARBA00023235"/>
    </source>
</evidence>
<dbReference type="InterPro" id="IPR026040">
    <property type="entry name" value="HyI-like"/>
</dbReference>
<name>U3A302_9SPHN</name>
<dbReference type="GO" id="GO:0016853">
    <property type="term" value="F:isomerase activity"/>
    <property type="evidence" value="ECO:0007669"/>
    <property type="project" value="UniProtKB-KW"/>
</dbReference>
<dbReference type="RefSeq" id="WP_021690045.1">
    <property type="nucleotide sequence ID" value="NZ_BASZ01000005.1"/>
</dbReference>
<evidence type="ECO:0000256" key="2">
    <source>
        <dbReference type="PIRNR" id="PIRNR006241"/>
    </source>
</evidence>
<dbReference type="PANTHER" id="PTHR43489">
    <property type="entry name" value="ISOMERASE"/>
    <property type="match status" value="1"/>
</dbReference>
<dbReference type="Gene3D" id="3.20.20.150">
    <property type="entry name" value="Divalent-metal-dependent TIM barrel enzymes"/>
    <property type="match status" value="1"/>
</dbReference>
<dbReference type="eggNOG" id="COG3622">
    <property type="taxonomic scope" value="Bacteria"/>
</dbReference>
<keyword evidence="6" id="KW-1185">Reference proteome</keyword>
<comment type="similarity">
    <text evidence="2">Belongs to the hyi family.</text>
</comment>
<reference evidence="5 6" key="1">
    <citation type="submission" date="2013-09" db="EMBL/GenBank/DDBJ databases">
        <title>Whole genome shotgun sequence of Novosphingobium tardaugens NBRC 16725.</title>
        <authorList>
            <person name="Isaki S."/>
            <person name="Hosoyama A."/>
            <person name="Tsuchikane K."/>
            <person name="Katsumata H."/>
            <person name="Ando Y."/>
            <person name="Yamazaki S."/>
            <person name="Fujita N."/>
        </authorList>
    </citation>
    <scope>NUCLEOTIDE SEQUENCE [LARGE SCALE GENOMIC DNA]</scope>
    <source>
        <strain evidence="5 6">NBRC 16725</strain>
    </source>
</reference>
<accession>U3A302</accession>
<feature type="domain" description="Xylose isomerase-like TIM barrel" evidence="4">
    <location>
        <begin position="46"/>
        <end position="273"/>
    </location>
</feature>
<feature type="active site" description="Proton donor/acceptor" evidence="3">
    <location>
        <position position="161"/>
    </location>
</feature>
<keyword evidence="5" id="KW-0670">Pyruvate</keyword>
<evidence type="ECO:0000313" key="6">
    <source>
        <dbReference type="Proteomes" id="UP000016568"/>
    </source>
</evidence>
<dbReference type="Proteomes" id="UP000016568">
    <property type="component" value="Unassembled WGS sequence"/>
</dbReference>
<organism evidence="5 6">
    <name type="scientific">Caenibius tardaugens NBRC 16725</name>
    <dbReference type="NCBI Taxonomy" id="1219035"/>
    <lineage>
        <taxon>Bacteria</taxon>
        <taxon>Pseudomonadati</taxon>
        <taxon>Pseudomonadota</taxon>
        <taxon>Alphaproteobacteria</taxon>
        <taxon>Sphingomonadales</taxon>
        <taxon>Erythrobacteraceae</taxon>
        <taxon>Caenibius</taxon>
    </lineage>
</organism>
<dbReference type="PIRSF" id="PIRSF006241">
    <property type="entry name" value="HyI"/>
    <property type="match status" value="1"/>
</dbReference>
<evidence type="ECO:0000259" key="4">
    <source>
        <dbReference type="Pfam" id="PF01261"/>
    </source>
</evidence>
<dbReference type="InterPro" id="IPR013022">
    <property type="entry name" value="Xyl_isomerase-like_TIM-brl"/>
</dbReference>
<gene>
    <name evidence="5" type="primary">hyi</name>
    <name evidence="5" type="ORF">NT2_05_00590</name>
</gene>
<sequence length="288" mass="30660">MVQPIIHSLRMAGHLGLRSPDGPLFAHSAPSRDAGAQLDYLAQQGFAGAFDIYLKVRADAERAAISAKLAEHGLEMGTFNNDLAHWDKPLWSRNDADAQALIRASIESSIATVAQMGSGAAVCVTGLDAAYEKPAQIAAMIANLRRIAPLAEDAGLTLMIEPVAPQWIPGLLIDSMADGAAIVRAVDSPAVRLLFDVGHCAMMGDDVVQSLDAHWDLIGGIQIADVPGRVEPRAGVIDWVPVLGRLIDRGFDGLVEVELLTKEDSAQGEANLLASLRAIDNELKERPI</sequence>
<evidence type="ECO:0000313" key="5">
    <source>
        <dbReference type="EMBL" id="GAD49138.1"/>
    </source>
</evidence>
<dbReference type="SUPFAM" id="SSF51658">
    <property type="entry name" value="Xylose isomerase-like"/>
    <property type="match status" value="1"/>
</dbReference>
<proteinExistence type="inferred from homology"/>
<dbReference type="AlphaFoldDB" id="U3A302"/>
<keyword evidence="1 2" id="KW-0413">Isomerase</keyword>
<dbReference type="InterPro" id="IPR036237">
    <property type="entry name" value="Xyl_isomerase-like_sf"/>
</dbReference>
<dbReference type="InterPro" id="IPR050417">
    <property type="entry name" value="Sugar_Epim/Isomerase"/>
</dbReference>
<protein>
    <submittedName>
        <fullName evidence="5">Hydroxypyruvate isomerase</fullName>
    </submittedName>
</protein>